<evidence type="ECO:0000313" key="2">
    <source>
        <dbReference type="EMBL" id="KAL1254336.1"/>
    </source>
</evidence>
<feature type="region of interest" description="Disordered" evidence="1">
    <location>
        <begin position="148"/>
        <end position="193"/>
    </location>
</feature>
<accession>A0ABR3LQP8</accession>
<dbReference type="Gene3D" id="3.30.420.10">
    <property type="entry name" value="Ribonuclease H-like superfamily/Ribonuclease H"/>
    <property type="match status" value="1"/>
</dbReference>
<evidence type="ECO:0000313" key="3">
    <source>
        <dbReference type="Proteomes" id="UP001558613"/>
    </source>
</evidence>
<comment type="caution">
    <text evidence="2">The sequence shown here is derived from an EMBL/GenBank/DDBJ whole genome shotgun (WGS) entry which is preliminary data.</text>
</comment>
<protein>
    <recommendedName>
        <fullName evidence="4">Integrase catalytic domain-containing protein</fullName>
    </recommendedName>
</protein>
<keyword evidence="3" id="KW-1185">Reference proteome</keyword>
<evidence type="ECO:0000256" key="1">
    <source>
        <dbReference type="SAM" id="MobiDB-lite"/>
    </source>
</evidence>
<sequence>MHDIQHITSSPHNPQGNGHAEKAVQTAKRILKQDDPVLALMCFRATPTSSTGVSLAELLMGRKIRTTLPTLPTNLKPKWPNKSSIKERDKAAKEKQAYYFNRRYGVKDLPVLKPGDSVLLKLDDEAKWKGPGTVLAESVTPRSYTVFSETEGEKRRNRRHLQLLPEGVTGVTERNEESSEQSSQKVQPHVDTNLPAEDNVELKEHSGIPKPALSRPSVSELIPLYTTVGIVVLCIWATYTTAVVSPEVAVDAVEPPEVAVLTAVAAEVMVPAAVLPEVVAYAVEPHEMGMSASALCVVVAPSDTLPVCELFARPVPAIETVYELSPDPQSDIETVTAPAPSESPWWAPAPPWQSSASPVLPAPPWLSALSALPWLSAPPWHLTLPALPPSQFNFNLDFMGT</sequence>
<dbReference type="EMBL" id="JAYMGO010000020">
    <property type="protein sequence ID" value="KAL1254336.1"/>
    <property type="molecule type" value="Genomic_DNA"/>
</dbReference>
<dbReference type="InterPro" id="IPR012337">
    <property type="entry name" value="RNaseH-like_sf"/>
</dbReference>
<dbReference type="InterPro" id="IPR050951">
    <property type="entry name" value="Retrovirus_Pol_polyprotein"/>
</dbReference>
<feature type="region of interest" description="Disordered" evidence="1">
    <location>
        <begin position="1"/>
        <end position="23"/>
    </location>
</feature>
<dbReference type="SUPFAM" id="SSF53098">
    <property type="entry name" value="Ribonuclease H-like"/>
    <property type="match status" value="1"/>
</dbReference>
<dbReference type="PANTHER" id="PTHR37984">
    <property type="entry name" value="PROTEIN CBG26694"/>
    <property type="match status" value="1"/>
</dbReference>
<name>A0ABR3LQP8_9TELE</name>
<reference evidence="2 3" key="1">
    <citation type="submission" date="2023-09" db="EMBL/GenBank/DDBJ databases">
        <authorList>
            <person name="Wang M."/>
        </authorList>
    </citation>
    <scope>NUCLEOTIDE SEQUENCE [LARGE SCALE GENOMIC DNA]</scope>
    <source>
        <strain evidence="2">GT-2023</strain>
        <tissue evidence="2">Liver</tissue>
    </source>
</reference>
<organism evidence="2 3">
    <name type="scientific">Cirrhinus molitorella</name>
    <name type="common">mud carp</name>
    <dbReference type="NCBI Taxonomy" id="172907"/>
    <lineage>
        <taxon>Eukaryota</taxon>
        <taxon>Metazoa</taxon>
        <taxon>Chordata</taxon>
        <taxon>Craniata</taxon>
        <taxon>Vertebrata</taxon>
        <taxon>Euteleostomi</taxon>
        <taxon>Actinopterygii</taxon>
        <taxon>Neopterygii</taxon>
        <taxon>Teleostei</taxon>
        <taxon>Ostariophysi</taxon>
        <taxon>Cypriniformes</taxon>
        <taxon>Cyprinidae</taxon>
        <taxon>Labeoninae</taxon>
        <taxon>Labeonini</taxon>
        <taxon>Cirrhinus</taxon>
    </lineage>
</organism>
<dbReference type="PANTHER" id="PTHR37984:SF9">
    <property type="entry name" value="INTEGRASE CATALYTIC DOMAIN-CONTAINING PROTEIN"/>
    <property type="match status" value="1"/>
</dbReference>
<dbReference type="InterPro" id="IPR036397">
    <property type="entry name" value="RNaseH_sf"/>
</dbReference>
<gene>
    <name evidence="2" type="ORF">QQF64_016565</name>
</gene>
<dbReference type="Proteomes" id="UP001558613">
    <property type="component" value="Unassembled WGS sequence"/>
</dbReference>
<evidence type="ECO:0008006" key="4">
    <source>
        <dbReference type="Google" id="ProtNLM"/>
    </source>
</evidence>
<feature type="compositionally biased region" description="Polar residues" evidence="1">
    <location>
        <begin position="1"/>
        <end position="16"/>
    </location>
</feature>
<proteinExistence type="predicted"/>